<name>A0ABU1IX60_9BACL</name>
<feature type="transmembrane region" description="Helical" evidence="1">
    <location>
        <begin position="12"/>
        <end position="32"/>
    </location>
</feature>
<dbReference type="RefSeq" id="WP_188775556.1">
    <property type="nucleotide sequence ID" value="NZ_BMMB01000004.1"/>
</dbReference>
<proteinExistence type="predicted"/>
<accession>A0ABU1IX60</accession>
<dbReference type="Proteomes" id="UP001185028">
    <property type="component" value="Unassembled WGS sequence"/>
</dbReference>
<keyword evidence="1" id="KW-1133">Transmembrane helix</keyword>
<sequence length="79" mass="8832">MSTFEKLLIKYMIYGFAAGLFYSFLANRVVAVSTTDPSAVMRSTLSDYIMDALFNGTLVSIIAGAFFAICYWANRPLKR</sequence>
<organism evidence="2 3">
    <name type="scientific">Paenibacillus hunanensis</name>
    <dbReference type="NCBI Taxonomy" id="539262"/>
    <lineage>
        <taxon>Bacteria</taxon>
        <taxon>Bacillati</taxon>
        <taxon>Bacillota</taxon>
        <taxon>Bacilli</taxon>
        <taxon>Bacillales</taxon>
        <taxon>Paenibacillaceae</taxon>
        <taxon>Paenibacillus</taxon>
    </lineage>
</organism>
<protein>
    <submittedName>
        <fullName evidence="2">Uncharacterized membrane protein (DUF441 family)</fullName>
    </submittedName>
</protein>
<reference evidence="2 3" key="1">
    <citation type="submission" date="2023-07" db="EMBL/GenBank/DDBJ databases">
        <title>Genomic Encyclopedia of Type Strains, Phase IV (KMG-IV): sequencing the most valuable type-strain genomes for metagenomic binning, comparative biology and taxonomic classification.</title>
        <authorList>
            <person name="Goeker M."/>
        </authorList>
    </citation>
    <scope>NUCLEOTIDE SEQUENCE [LARGE SCALE GENOMIC DNA]</scope>
    <source>
        <strain evidence="2 3">DSM 22170</strain>
    </source>
</reference>
<keyword evidence="3" id="KW-1185">Reference proteome</keyword>
<keyword evidence="1" id="KW-0472">Membrane</keyword>
<feature type="transmembrane region" description="Helical" evidence="1">
    <location>
        <begin position="52"/>
        <end position="73"/>
    </location>
</feature>
<comment type="caution">
    <text evidence="2">The sequence shown here is derived from an EMBL/GenBank/DDBJ whole genome shotgun (WGS) entry which is preliminary data.</text>
</comment>
<gene>
    <name evidence="2" type="ORF">JOC58_000852</name>
</gene>
<dbReference type="EMBL" id="JAVDQH010000003">
    <property type="protein sequence ID" value="MDR6242967.1"/>
    <property type="molecule type" value="Genomic_DNA"/>
</dbReference>
<keyword evidence="1" id="KW-0812">Transmembrane</keyword>
<evidence type="ECO:0000313" key="3">
    <source>
        <dbReference type="Proteomes" id="UP001185028"/>
    </source>
</evidence>
<evidence type="ECO:0000256" key="1">
    <source>
        <dbReference type="SAM" id="Phobius"/>
    </source>
</evidence>
<evidence type="ECO:0000313" key="2">
    <source>
        <dbReference type="EMBL" id="MDR6242967.1"/>
    </source>
</evidence>